<dbReference type="Proteomes" id="UP001500618">
    <property type="component" value="Unassembled WGS sequence"/>
</dbReference>
<reference evidence="3 4" key="1">
    <citation type="journal article" date="2019" name="Int. J. Syst. Evol. Microbiol.">
        <title>The Global Catalogue of Microorganisms (GCM) 10K type strain sequencing project: providing services to taxonomists for standard genome sequencing and annotation.</title>
        <authorList>
            <consortium name="The Broad Institute Genomics Platform"/>
            <consortium name="The Broad Institute Genome Sequencing Center for Infectious Disease"/>
            <person name="Wu L."/>
            <person name="Ma J."/>
        </authorList>
    </citation>
    <scope>NUCLEOTIDE SEQUENCE [LARGE SCALE GENOMIC DNA]</scope>
    <source>
        <strain evidence="3 4">JCM 14718</strain>
    </source>
</reference>
<sequence length="235" mass="23646">MIRLELSVDTLEGAVAADRLGVDRIELCSAAALGGLTPGPGLLAAVLDRTTAQVHMLVRPRDGDFRYAPEEVETLVKDVAHAVSAGAAGVVVGALTATGDLDLPVLAELVAAAGGRSVTLHRAIDVCRDPLAAVENVAELGINRVLSSGQAVRAEDGIAVLAGMVRVAAGRVAVMACGGVRAANAGAIVRATGVRDLHAAPRTQLPSRGTSVVDFGAIVAFDAAQASALVAAVRA</sequence>
<comment type="similarity">
    <text evidence="1 2">Belongs to the CutC family.</text>
</comment>
<dbReference type="InterPro" id="IPR036822">
    <property type="entry name" value="CutC-like_dom_sf"/>
</dbReference>
<evidence type="ECO:0000313" key="4">
    <source>
        <dbReference type="Proteomes" id="UP001500618"/>
    </source>
</evidence>
<comment type="subcellular location">
    <subcellularLocation>
        <location evidence="2">Cytoplasm</location>
    </subcellularLocation>
</comment>
<dbReference type="PANTHER" id="PTHR12598:SF0">
    <property type="entry name" value="COPPER HOMEOSTASIS PROTEIN CUTC HOMOLOG"/>
    <property type="match status" value="1"/>
</dbReference>
<keyword evidence="4" id="KW-1185">Reference proteome</keyword>
<dbReference type="EMBL" id="BAAANY010000020">
    <property type="protein sequence ID" value="GAA1697988.1"/>
    <property type="molecule type" value="Genomic_DNA"/>
</dbReference>
<protein>
    <recommendedName>
        <fullName evidence="2">PF03932 family protein CutC</fullName>
    </recommendedName>
</protein>
<gene>
    <name evidence="2" type="primary">cutC</name>
    <name evidence="3" type="ORF">GCM10009765_54300</name>
</gene>
<evidence type="ECO:0000256" key="1">
    <source>
        <dbReference type="ARBA" id="ARBA00007768"/>
    </source>
</evidence>
<dbReference type="PANTHER" id="PTHR12598">
    <property type="entry name" value="COPPER HOMEOSTASIS PROTEIN CUTC"/>
    <property type="match status" value="1"/>
</dbReference>
<comment type="caution">
    <text evidence="2">Once thought to be involved in copper homeostasis, experiments in E.coli have shown this is not the case.</text>
</comment>
<dbReference type="SUPFAM" id="SSF110395">
    <property type="entry name" value="CutC-like"/>
    <property type="match status" value="1"/>
</dbReference>
<dbReference type="RefSeq" id="WP_344313238.1">
    <property type="nucleotide sequence ID" value="NZ_BAAANY010000020.1"/>
</dbReference>
<name>A0ABN2I3Z6_9ACTN</name>
<dbReference type="Gene3D" id="3.20.20.380">
    <property type="entry name" value="Copper homeostasis (CutC) domain"/>
    <property type="match status" value="1"/>
</dbReference>
<dbReference type="InterPro" id="IPR005627">
    <property type="entry name" value="CutC-like"/>
</dbReference>
<keyword evidence="2" id="KW-0963">Cytoplasm</keyword>
<evidence type="ECO:0000256" key="2">
    <source>
        <dbReference type="HAMAP-Rule" id="MF_00795"/>
    </source>
</evidence>
<proteinExistence type="inferred from homology"/>
<dbReference type="HAMAP" id="MF_00795">
    <property type="entry name" value="CutC"/>
    <property type="match status" value="1"/>
</dbReference>
<dbReference type="Pfam" id="PF03932">
    <property type="entry name" value="CutC"/>
    <property type="match status" value="1"/>
</dbReference>
<comment type="caution">
    <text evidence="3">The sequence shown here is derived from an EMBL/GenBank/DDBJ whole genome shotgun (WGS) entry which is preliminary data.</text>
</comment>
<organism evidence="3 4">
    <name type="scientific">Fodinicola feengrottensis</name>
    <dbReference type="NCBI Taxonomy" id="435914"/>
    <lineage>
        <taxon>Bacteria</taxon>
        <taxon>Bacillati</taxon>
        <taxon>Actinomycetota</taxon>
        <taxon>Actinomycetes</taxon>
        <taxon>Mycobacteriales</taxon>
        <taxon>Fodinicola</taxon>
    </lineage>
</organism>
<evidence type="ECO:0000313" key="3">
    <source>
        <dbReference type="EMBL" id="GAA1697988.1"/>
    </source>
</evidence>
<accession>A0ABN2I3Z6</accession>